<dbReference type="PROSITE" id="PS51257">
    <property type="entry name" value="PROKAR_LIPOPROTEIN"/>
    <property type="match status" value="1"/>
</dbReference>
<dbReference type="NCBIfam" id="TIGR02544">
    <property type="entry name" value="III_secr_YscJ"/>
    <property type="match status" value="1"/>
</dbReference>
<dbReference type="GO" id="GO:0009306">
    <property type="term" value="P:protein secretion"/>
    <property type="evidence" value="ECO:0007669"/>
    <property type="project" value="InterPro"/>
</dbReference>
<dbReference type="Pfam" id="PF01514">
    <property type="entry name" value="YscJ_FliF"/>
    <property type="match status" value="1"/>
</dbReference>
<dbReference type="InterPro" id="IPR003282">
    <property type="entry name" value="T3SS_SctJ"/>
</dbReference>
<gene>
    <name evidence="10" type="primary">sctJ</name>
    <name evidence="10" type="ORF">LPC04_27740</name>
</gene>
<evidence type="ECO:0000256" key="5">
    <source>
        <dbReference type="ARBA" id="ARBA00023139"/>
    </source>
</evidence>
<comment type="similarity">
    <text evidence="2 8">Belongs to the YscJ lipoprotein family.</text>
</comment>
<dbReference type="Gene3D" id="3.30.300.30">
    <property type="match status" value="1"/>
</dbReference>
<dbReference type="InterPro" id="IPR045851">
    <property type="entry name" value="AMP-bd_C_sf"/>
</dbReference>
<dbReference type="GO" id="GO:0009279">
    <property type="term" value="C:cell outer membrane"/>
    <property type="evidence" value="ECO:0007669"/>
    <property type="project" value="UniProtKB-SubCell"/>
</dbReference>
<evidence type="ECO:0000256" key="7">
    <source>
        <dbReference type="ARBA" id="ARBA00023288"/>
    </source>
</evidence>
<name>A0A9X1YMY2_9BURK</name>
<keyword evidence="4 8" id="KW-0472">Membrane</keyword>
<evidence type="ECO:0000256" key="8">
    <source>
        <dbReference type="RuleBase" id="RU364102"/>
    </source>
</evidence>
<proteinExistence type="inferred from homology"/>
<dbReference type="AlphaFoldDB" id="A0A9X1YMY2"/>
<keyword evidence="6 8" id="KW-0998">Cell outer membrane</keyword>
<feature type="chain" id="PRO_5041019930" description="Lipoprotein" evidence="8">
    <location>
        <begin position="24"/>
        <end position="258"/>
    </location>
</feature>
<evidence type="ECO:0000313" key="10">
    <source>
        <dbReference type="EMBL" id="MCK9689529.1"/>
    </source>
</evidence>
<dbReference type="RefSeq" id="WP_275685580.1">
    <property type="nucleotide sequence ID" value="NZ_JAJLJH010000015.1"/>
</dbReference>
<accession>A0A9X1YMY2</accession>
<feature type="transmembrane region" description="Helical" evidence="8">
    <location>
        <begin position="214"/>
        <end position="236"/>
    </location>
</feature>
<keyword evidence="7 8" id="KW-0449">Lipoprotein</keyword>
<comment type="caution">
    <text evidence="10">The sequence shown here is derived from an EMBL/GenBank/DDBJ whole genome shotgun (WGS) entry which is preliminary data.</text>
</comment>
<evidence type="ECO:0000256" key="6">
    <source>
        <dbReference type="ARBA" id="ARBA00023237"/>
    </source>
</evidence>
<keyword evidence="8" id="KW-1133">Transmembrane helix</keyword>
<reference evidence="10" key="1">
    <citation type="submission" date="2021-11" db="EMBL/GenBank/DDBJ databases">
        <title>BS-T2-15 a new species belonging to the Comamonadaceae family isolated from the soil of a French oak forest.</title>
        <authorList>
            <person name="Mieszkin S."/>
            <person name="Alain K."/>
        </authorList>
    </citation>
    <scope>NUCLEOTIDE SEQUENCE</scope>
    <source>
        <strain evidence="10">BS-T2-15</strain>
    </source>
</reference>
<dbReference type="Gene3D" id="3.30.70.1530">
    <property type="entry name" value="Hypothetical protein rpa1041"/>
    <property type="match status" value="1"/>
</dbReference>
<evidence type="ECO:0000256" key="1">
    <source>
        <dbReference type="ARBA" id="ARBA00004459"/>
    </source>
</evidence>
<dbReference type="Proteomes" id="UP001139353">
    <property type="component" value="Unassembled WGS sequence"/>
</dbReference>
<protein>
    <recommendedName>
        <fullName evidence="8">Lipoprotein</fullName>
    </recommendedName>
</protein>
<dbReference type="PANTHER" id="PTHR30046:SF2">
    <property type="entry name" value="YOP PROTEINS TRANSLOCATION LIPOPROTEIN J"/>
    <property type="match status" value="1"/>
</dbReference>
<dbReference type="PANTHER" id="PTHR30046">
    <property type="entry name" value="FLAGELLAR M-RING PROTEIN"/>
    <property type="match status" value="1"/>
</dbReference>
<sequence>MRRFIALARAALLPFAASLLLTACGTQDLYAQLDEQQANEMVAVLRNAGLDADKEAREGANFAVVAPPSEFARAITVLRANGYPRDSFDSIGHVFKKDGFVSSPIEEHARLTHALSQEIANTLSHIDGVIVARVQLALPDKDPLADKPMPAAAAVFIKHRAGVDLSGSVGQIKALVVNSVEGLPYDNVTVALFPAQDWPEAGAAHAPAGTPLDVVLALLAAVGATGLLAGGGLWLWRRRQAATARAAGARITTLEVAP</sequence>
<dbReference type="InterPro" id="IPR043427">
    <property type="entry name" value="YscJ/FliF"/>
</dbReference>
<evidence type="ECO:0000256" key="4">
    <source>
        <dbReference type="ARBA" id="ARBA00023136"/>
    </source>
</evidence>
<dbReference type="EMBL" id="JAJLJH010000015">
    <property type="protein sequence ID" value="MCK9689529.1"/>
    <property type="molecule type" value="Genomic_DNA"/>
</dbReference>
<dbReference type="PRINTS" id="PR01338">
    <property type="entry name" value="TYPE3OMKPROT"/>
</dbReference>
<evidence type="ECO:0000259" key="9">
    <source>
        <dbReference type="Pfam" id="PF01514"/>
    </source>
</evidence>
<keyword evidence="5 8" id="KW-0564">Palmitate</keyword>
<keyword evidence="11" id="KW-1185">Reference proteome</keyword>
<evidence type="ECO:0000313" key="11">
    <source>
        <dbReference type="Proteomes" id="UP001139353"/>
    </source>
</evidence>
<keyword evidence="3 8" id="KW-0732">Signal</keyword>
<keyword evidence="8" id="KW-0812">Transmembrane</keyword>
<feature type="signal peptide" evidence="8">
    <location>
        <begin position="1"/>
        <end position="23"/>
    </location>
</feature>
<feature type="domain" description="Flagellar M-ring N-terminal" evidence="9">
    <location>
        <begin position="26"/>
        <end position="190"/>
    </location>
</feature>
<evidence type="ECO:0000256" key="3">
    <source>
        <dbReference type="ARBA" id="ARBA00022729"/>
    </source>
</evidence>
<dbReference type="InterPro" id="IPR006182">
    <property type="entry name" value="FliF_N_dom"/>
</dbReference>
<comment type="subcellular location">
    <subcellularLocation>
        <location evidence="1">Cell outer membrane</location>
        <topology evidence="1">Lipid-anchor</topology>
    </subcellularLocation>
</comment>
<evidence type="ECO:0000256" key="2">
    <source>
        <dbReference type="ARBA" id="ARBA00009509"/>
    </source>
</evidence>
<organism evidence="10 11">
    <name type="scientific">Scleromatobacter humisilvae</name>
    <dbReference type="NCBI Taxonomy" id="2897159"/>
    <lineage>
        <taxon>Bacteria</taxon>
        <taxon>Pseudomonadati</taxon>
        <taxon>Pseudomonadota</taxon>
        <taxon>Betaproteobacteria</taxon>
        <taxon>Burkholderiales</taxon>
        <taxon>Sphaerotilaceae</taxon>
        <taxon>Scleromatobacter</taxon>
    </lineage>
</organism>